<evidence type="ECO:0000256" key="8">
    <source>
        <dbReference type="ARBA" id="ARBA00022816"/>
    </source>
</evidence>
<comment type="similarity">
    <text evidence="3">Belongs to the WD repeat SEC13 family.</text>
</comment>
<dbReference type="SMART" id="SM00320">
    <property type="entry name" value="WD40"/>
    <property type="match status" value="6"/>
</dbReference>
<dbReference type="PANTHER" id="PTHR11024:SF2">
    <property type="entry name" value="PROTEIN SEC13 HOMOLOG"/>
    <property type="match status" value="1"/>
</dbReference>
<dbReference type="GO" id="GO:0032008">
    <property type="term" value="P:positive regulation of TOR signaling"/>
    <property type="evidence" value="ECO:0007669"/>
    <property type="project" value="TreeGrafter"/>
</dbReference>
<dbReference type="GO" id="GO:0051028">
    <property type="term" value="P:mRNA transport"/>
    <property type="evidence" value="ECO:0007669"/>
    <property type="project" value="UniProtKB-KW"/>
</dbReference>
<evidence type="ECO:0000256" key="2">
    <source>
        <dbReference type="ARBA" id="ARBA00004567"/>
    </source>
</evidence>
<keyword evidence="5" id="KW-0813">Transport</keyword>
<reference evidence="16" key="1">
    <citation type="submission" date="2024-02" db="UniProtKB">
        <authorList>
            <consortium name="WormBaseParasite"/>
        </authorList>
    </citation>
    <scope>IDENTIFICATION</scope>
</reference>
<evidence type="ECO:0000256" key="3">
    <source>
        <dbReference type="ARBA" id="ARBA00010102"/>
    </source>
</evidence>
<dbReference type="PROSITE" id="PS50082">
    <property type="entry name" value="WD_REPEATS_2"/>
    <property type="match status" value="1"/>
</dbReference>
<dbReference type="GO" id="GO:0030127">
    <property type="term" value="C:COPII vesicle coat"/>
    <property type="evidence" value="ECO:0007669"/>
    <property type="project" value="TreeGrafter"/>
</dbReference>
<accession>A0AAF3EU30</accession>
<evidence type="ECO:0000256" key="1">
    <source>
        <dbReference type="ARBA" id="ARBA00004371"/>
    </source>
</evidence>
<evidence type="ECO:0000256" key="6">
    <source>
        <dbReference type="ARBA" id="ARBA00022574"/>
    </source>
</evidence>
<keyword evidence="15" id="KW-1185">Reference proteome</keyword>
<evidence type="ECO:0000256" key="14">
    <source>
        <dbReference type="PROSITE-ProRule" id="PRU00221"/>
    </source>
</evidence>
<keyword evidence="13" id="KW-0539">Nucleus</keyword>
<dbReference type="GO" id="GO:0006606">
    <property type="term" value="P:protein import into nucleus"/>
    <property type="evidence" value="ECO:0007669"/>
    <property type="project" value="TreeGrafter"/>
</dbReference>
<dbReference type="PANTHER" id="PTHR11024">
    <property type="entry name" value="NUCLEAR PORE COMPLEX PROTEIN SEC13 / SEH1 FAMILY MEMBER"/>
    <property type="match status" value="1"/>
</dbReference>
<protein>
    <recommendedName>
        <fullName evidence="4">Protein SEC13 homolog</fullName>
    </recommendedName>
</protein>
<keyword evidence="9" id="KW-0653">Protein transport</keyword>
<feature type="repeat" description="WD" evidence="14">
    <location>
        <begin position="99"/>
        <end position="131"/>
    </location>
</feature>
<dbReference type="Gene3D" id="2.130.10.10">
    <property type="entry name" value="YVTN repeat-like/Quinoprotein amine dehydrogenase"/>
    <property type="match status" value="1"/>
</dbReference>
<dbReference type="GO" id="GO:0005198">
    <property type="term" value="F:structural molecule activity"/>
    <property type="evidence" value="ECO:0007669"/>
    <property type="project" value="InterPro"/>
</dbReference>
<evidence type="ECO:0000256" key="9">
    <source>
        <dbReference type="ARBA" id="ARBA00022927"/>
    </source>
</evidence>
<dbReference type="GO" id="GO:0005764">
    <property type="term" value="C:lysosome"/>
    <property type="evidence" value="ECO:0007669"/>
    <property type="project" value="UniProtKB-SubCell"/>
</dbReference>
<dbReference type="WBParaSite" id="MBELARI_LOCUS17119">
    <property type="protein sequence ID" value="MBELARI_LOCUS17119"/>
    <property type="gene ID" value="MBELARI_LOCUS17119"/>
</dbReference>
<dbReference type="InterPro" id="IPR015943">
    <property type="entry name" value="WD40/YVTN_repeat-like_dom_sf"/>
</dbReference>
<dbReference type="InterPro" id="IPR037363">
    <property type="entry name" value="Sec13/Seh1_fam"/>
</dbReference>
<evidence type="ECO:0000256" key="13">
    <source>
        <dbReference type="ARBA" id="ARBA00023242"/>
    </source>
</evidence>
<dbReference type="GO" id="GO:0032527">
    <property type="term" value="P:protein exit from endoplasmic reticulum"/>
    <property type="evidence" value="ECO:0007669"/>
    <property type="project" value="TreeGrafter"/>
</dbReference>
<name>A0AAF3EU30_9BILA</name>
<evidence type="ECO:0000256" key="12">
    <source>
        <dbReference type="ARBA" id="ARBA00023228"/>
    </source>
</evidence>
<dbReference type="InterPro" id="IPR036322">
    <property type="entry name" value="WD40_repeat_dom_sf"/>
</dbReference>
<dbReference type="SUPFAM" id="SSF50978">
    <property type="entry name" value="WD40 repeat-like"/>
    <property type="match status" value="1"/>
</dbReference>
<dbReference type="GO" id="GO:0031080">
    <property type="term" value="C:nuclear pore outer ring"/>
    <property type="evidence" value="ECO:0007669"/>
    <property type="project" value="TreeGrafter"/>
</dbReference>
<dbReference type="GO" id="GO:0090114">
    <property type="term" value="P:COPII-coated vesicle budding"/>
    <property type="evidence" value="ECO:0007669"/>
    <property type="project" value="TreeGrafter"/>
</dbReference>
<evidence type="ECO:0000256" key="10">
    <source>
        <dbReference type="ARBA" id="ARBA00023010"/>
    </source>
</evidence>
<dbReference type="InterPro" id="IPR001680">
    <property type="entry name" value="WD40_rpt"/>
</dbReference>
<sequence length="303" mass="34034">MPAAPLSVDTGHHAPIFDARLNFFGNRLATCSGDHLVKIFEVKESGMCQLAEVSGHTGPVWQVDWANPRFGTMFASAGYDCRAIVWKEAEVGWQKQYEYTGHGASVNTIAFAPERCGLIFASGSSDGTIAVHTYDHLNDKWESVKINEAHPQGVNSISWAPGVTLGKDGRTVEKRFVSCGNDKFLKIWVCNESGDWVLEKVNVSHNDFVRDVAWCPVVFSALHRIVSVGQDRRVVMWKCNNIGRDEWTFEQISKTSGALWHVNWSACGTFFSVSGEDNKNIFFREYANEWAEVKDEEEEFVEK</sequence>
<keyword evidence="8" id="KW-0509">mRNA transport</keyword>
<evidence type="ECO:0000256" key="11">
    <source>
        <dbReference type="ARBA" id="ARBA00023132"/>
    </source>
</evidence>
<evidence type="ECO:0000313" key="16">
    <source>
        <dbReference type="WBParaSite" id="MBELARI_LOCUS17119"/>
    </source>
</evidence>
<comment type="subcellular location">
    <subcellularLocation>
        <location evidence="1">Lysosome</location>
    </subcellularLocation>
    <subcellularLocation>
        <location evidence="2">Nucleus</location>
        <location evidence="2">Nuclear pore complex</location>
    </subcellularLocation>
</comment>
<evidence type="ECO:0000313" key="15">
    <source>
        <dbReference type="Proteomes" id="UP000887575"/>
    </source>
</evidence>
<dbReference type="Pfam" id="PF00400">
    <property type="entry name" value="WD40"/>
    <property type="match status" value="4"/>
</dbReference>
<dbReference type="AlphaFoldDB" id="A0AAF3EU30"/>
<evidence type="ECO:0000256" key="7">
    <source>
        <dbReference type="ARBA" id="ARBA00022737"/>
    </source>
</evidence>
<dbReference type="Proteomes" id="UP000887575">
    <property type="component" value="Unassembled WGS sequence"/>
</dbReference>
<organism evidence="15 16">
    <name type="scientific">Mesorhabditis belari</name>
    <dbReference type="NCBI Taxonomy" id="2138241"/>
    <lineage>
        <taxon>Eukaryota</taxon>
        <taxon>Metazoa</taxon>
        <taxon>Ecdysozoa</taxon>
        <taxon>Nematoda</taxon>
        <taxon>Chromadorea</taxon>
        <taxon>Rhabditida</taxon>
        <taxon>Rhabditina</taxon>
        <taxon>Rhabditomorpha</taxon>
        <taxon>Rhabditoidea</taxon>
        <taxon>Rhabditidae</taxon>
        <taxon>Mesorhabditinae</taxon>
        <taxon>Mesorhabditis</taxon>
    </lineage>
</organism>
<keyword evidence="6 14" id="KW-0853">WD repeat</keyword>
<keyword evidence="11" id="KW-0906">Nuclear pore complex</keyword>
<keyword evidence="12" id="KW-0458">Lysosome</keyword>
<evidence type="ECO:0000256" key="5">
    <source>
        <dbReference type="ARBA" id="ARBA00022448"/>
    </source>
</evidence>
<proteinExistence type="inferred from homology"/>
<keyword evidence="7" id="KW-0677">Repeat</keyword>
<keyword evidence="10" id="KW-0811">Translocation</keyword>
<evidence type="ECO:0000256" key="4">
    <source>
        <dbReference type="ARBA" id="ARBA00019195"/>
    </source>
</evidence>